<protein>
    <submittedName>
        <fullName evidence="3">Uncharacterized protein</fullName>
    </submittedName>
</protein>
<keyword evidence="2" id="KW-0732">Signal</keyword>
<feature type="chain" id="PRO_5038608005" evidence="2">
    <location>
        <begin position="20"/>
        <end position="434"/>
    </location>
</feature>
<feature type="signal peptide" evidence="2">
    <location>
        <begin position="1"/>
        <end position="19"/>
    </location>
</feature>
<dbReference type="EMBL" id="JADKFW010000004">
    <property type="protein sequence ID" value="MBK9717150.1"/>
    <property type="molecule type" value="Genomic_DNA"/>
</dbReference>
<feature type="transmembrane region" description="Helical" evidence="1">
    <location>
        <begin position="384"/>
        <end position="407"/>
    </location>
</feature>
<keyword evidence="1" id="KW-0472">Membrane</keyword>
<evidence type="ECO:0000256" key="1">
    <source>
        <dbReference type="SAM" id="Phobius"/>
    </source>
</evidence>
<organism evidence="3 4">
    <name type="scientific">Candidatus Defluviibacterium haderslevense</name>
    <dbReference type="NCBI Taxonomy" id="2981993"/>
    <lineage>
        <taxon>Bacteria</taxon>
        <taxon>Pseudomonadati</taxon>
        <taxon>Bacteroidota</taxon>
        <taxon>Saprospiria</taxon>
        <taxon>Saprospirales</taxon>
        <taxon>Saprospiraceae</taxon>
        <taxon>Candidatus Defluviibacterium</taxon>
    </lineage>
</organism>
<name>A0A9D7S767_9BACT</name>
<evidence type="ECO:0000313" key="3">
    <source>
        <dbReference type="EMBL" id="MBK9717150.1"/>
    </source>
</evidence>
<keyword evidence="1" id="KW-0812">Transmembrane</keyword>
<accession>A0A9D7S767</accession>
<sequence>MRLLILFILISFFDTQVFAQSHFSQSVDSTHMWIGDQQYLHQRSTSNQIADDPINVLDTLSWMEILDRGSWTKQEDGSFIRDIKFTVFDSGYFEIPIFQISLNQDTFKTNPIGITVNYLPDDIQQLLPIKDIQETKGPSPILMYAIIIFCFIIFMLIILYYFFKADKLKPGKIIYQEVMSPYEKALSELNKLEQKKYWQQDQLKIYYDKLNEILRSYLAEGFKINALELTSKEIIQNIEEKNIQFKQLDLLKQNIKISDLVKFANLTPDIHMHSDLMKQAHEFVESNKSLSEELMAINTVHWNQLLGTELAKQFENPNEIPPDILLQLKRDDTLETLSLISSMVVKNQFQLPATWVALHQSKLGQLSRWHYNLIMQNNQQWVNVLLMIVLIPLLTLFLPFLMIIALLKKEAIFSRGIFVLSKHNKLMVNQNKLS</sequence>
<comment type="caution">
    <text evidence="3">The sequence shown here is derived from an EMBL/GenBank/DDBJ whole genome shotgun (WGS) entry which is preliminary data.</text>
</comment>
<dbReference type="AlphaFoldDB" id="A0A9D7S767"/>
<evidence type="ECO:0000313" key="4">
    <source>
        <dbReference type="Proteomes" id="UP000808349"/>
    </source>
</evidence>
<reference evidence="3 4" key="1">
    <citation type="submission" date="2020-10" db="EMBL/GenBank/DDBJ databases">
        <title>Connecting structure to function with the recovery of over 1000 high-quality activated sludge metagenome-assembled genomes encoding full-length rRNA genes using long-read sequencing.</title>
        <authorList>
            <person name="Singleton C.M."/>
            <person name="Petriglieri F."/>
            <person name="Kristensen J.M."/>
            <person name="Kirkegaard R.H."/>
            <person name="Michaelsen T.Y."/>
            <person name="Andersen M.H."/>
            <person name="Karst S.M."/>
            <person name="Dueholm M.S."/>
            <person name="Nielsen P.H."/>
            <person name="Albertsen M."/>
        </authorList>
    </citation>
    <scope>NUCLEOTIDE SEQUENCE [LARGE SCALE GENOMIC DNA]</scope>
    <source>
        <strain evidence="3">Ribe_18-Q3-R11-54_BAT3C.373</strain>
    </source>
</reference>
<evidence type="ECO:0000256" key="2">
    <source>
        <dbReference type="SAM" id="SignalP"/>
    </source>
</evidence>
<feature type="transmembrane region" description="Helical" evidence="1">
    <location>
        <begin position="141"/>
        <end position="163"/>
    </location>
</feature>
<gene>
    <name evidence="3" type="ORF">IPO85_06495</name>
</gene>
<proteinExistence type="predicted"/>
<keyword evidence="1" id="KW-1133">Transmembrane helix</keyword>
<dbReference type="Proteomes" id="UP000808349">
    <property type="component" value="Unassembled WGS sequence"/>
</dbReference>